<sequence length="55" mass="6357">MAKMPVTLEDFWASNLFSKEKSGQLMGILFFWAFDAKMPDKQKPLKALRFKGFLA</sequence>
<dbReference type="AlphaFoldDB" id="A0AAN0WBY0"/>
<gene>
    <name evidence="1" type="ORF">SB48_HM08orf03329</name>
</gene>
<name>A0AAN0WBY0_HEYCO</name>
<accession>A0AAN0WBY0</accession>
<reference evidence="2" key="1">
    <citation type="submission" date="2015-01" db="EMBL/GenBank/DDBJ databases">
        <title>Comparative genome analysis of Bacillus coagulans HM-08, Clostridium butyricum HM-68, Bacillus subtilis HM-66 and Bacillus paralicheniformis BL-09.</title>
        <authorList>
            <person name="Zhang H."/>
        </authorList>
    </citation>
    <scope>NUCLEOTIDE SEQUENCE [LARGE SCALE GENOMIC DNA]</scope>
    <source>
        <strain evidence="2">HM-08</strain>
    </source>
</reference>
<keyword evidence="2" id="KW-1185">Reference proteome</keyword>
<proteinExistence type="predicted"/>
<protein>
    <submittedName>
        <fullName evidence="1">Uncharacterized protein</fullName>
    </submittedName>
</protein>
<dbReference type="Proteomes" id="UP000032024">
    <property type="component" value="Chromosome"/>
</dbReference>
<organism evidence="1 2">
    <name type="scientific">Heyndrickxia coagulans</name>
    <name type="common">Weizmannia coagulans</name>
    <dbReference type="NCBI Taxonomy" id="1398"/>
    <lineage>
        <taxon>Bacteria</taxon>
        <taxon>Bacillati</taxon>
        <taxon>Bacillota</taxon>
        <taxon>Bacilli</taxon>
        <taxon>Bacillales</taxon>
        <taxon>Bacillaceae</taxon>
        <taxon>Heyndrickxia</taxon>
    </lineage>
</organism>
<evidence type="ECO:0000313" key="1">
    <source>
        <dbReference type="EMBL" id="AJO22901.1"/>
    </source>
</evidence>
<evidence type="ECO:0000313" key="2">
    <source>
        <dbReference type="Proteomes" id="UP000032024"/>
    </source>
</evidence>
<dbReference type="EMBL" id="CP010525">
    <property type="protein sequence ID" value="AJO22901.1"/>
    <property type="molecule type" value="Genomic_DNA"/>
</dbReference>